<dbReference type="RefSeq" id="WP_340234176.1">
    <property type="nucleotide sequence ID" value="NZ_JBBEWC010000001.1"/>
</dbReference>
<dbReference type="Gene3D" id="3.30.910.20">
    <property type="entry name" value="Skp domain"/>
    <property type="match status" value="1"/>
</dbReference>
<feature type="chain" id="PRO_5045261830" evidence="5">
    <location>
        <begin position="20"/>
        <end position="208"/>
    </location>
</feature>
<keyword evidence="3" id="KW-0175">Coiled coil</keyword>
<dbReference type="InterPro" id="IPR024930">
    <property type="entry name" value="Skp_dom_sf"/>
</dbReference>
<dbReference type="InterPro" id="IPR005632">
    <property type="entry name" value="Chaperone_Skp"/>
</dbReference>
<gene>
    <name evidence="6" type="ORF">ACFSR2_23225</name>
</gene>
<evidence type="ECO:0000313" key="6">
    <source>
        <dbReference type="EMBL" id="MFD2523832.1"/>
    </source>
</evidence>
<keyword evidence="2 5" id="KW-0732">Signal</keyword>
<dbReference type="PANTHER" id="PTHR35089:SF1">
    <property type="entry name" value="CHAPERONE PROTEIN SKP"/>
    <property type="match status" value="1"/>
</dbReference>
<dbReference type="SMART" id="SM00935">
    <property type="entry name" value="OmpH"/>
    <property type="match status" value="1"/>
</dbReference>
<organism evidence="6 7">
    <name type="scientific">Emticicia soli</name>
    <dbReference type="NCBI Taxonomy" id="2027878"/>
    <lineage>
        <taxon>Bacteria</taxon>
        <taxon>Pseudomonadati</taxon>
        <taxon>Bacteroidota</taxon>
        <taxon>Cytophagia</taxon>
        <taxon>Cytophagales</taxon>
        <taxon>Leadbetterellaceae</taxon>
        <taxon>Emticicia</taxon>
    </lineage>
</organism>
<evidence type="ECO:0000313" key="7">
    <source>
        <dbReference type="Proteomes" id="UP001597510"/>
    </source>
</evidence>
<evidence type="ECO:0000256" key="4">
    <source>
        <dbReference type="SAM" id="MobiDB-lite"/>
    </source>
</evidence>
<keyword evidence="7" id="KW-1185">Reference proteome</keyword>
<sequence length="208" mass="23481">MKKILFVFVAMFVSHLSFAQLPKIGYVYDDYVMINLKEVKDLQNEVGTKREELSKQLQAKGDEYQEKYAKYQQSLRDISNITTESLNAALKEVQDLKKAADEFQETAEAQLQTLIQTKYREIRDKVDAATKKVAAEKGYKFVFRRNADYSNRESTPILLYANDNGKDDISDAILLKMGTTPPPKQTTAATTPAKSTTPAAKKPAAKKQ</sequence>
<feature type="coiled-coil region" evidence="3">
    <location>
        <begin position="39"/>
        <end position="113"/>
    </location>
</feature>
<dbReference type="Proteomes" id="UP001597510">
    <property type="component" value="Unassembled WGS sequence"/>
</dbReference>
<reference evidence="7" key="1">
    <citation type="journal article" date="2019" name="Int. J. Syst. Evol. Microbiol.">
        <title>The Global Catalogue of Microorganisms (GCM) 10K type strain sequencing project: providing services to taxonomists for standard genome sequencing and annotation.</title>
        <authorList>
            <consortium name="The Broad Institute Genomics Platform"/>
            <consortium name="The Broad Institute Genome Sequencing Center for Infectious Disease"/>
            <person name="Wu L."/>
            <person name="Ma J."/>
        </authorList>
    </citation>
    <scope>NUCLEOTIDE SEQUENCE [LARGE SCALE GENOMIC DNA]</scope>
    <source>
        <strain evidence="7">KCTC 52344</strain>
    </source>
</reference>
<comment type="caution">
    <text evidence="6">The sequence shown here is derived from an EMBL/GenBank/DDBJ whole genome shotgun (WGS) entry which is preliminary data.</text>
</comment>
<dbReference type="PANTHER" id="PTHR35089">
    <property type="entry name" value="CHAPERONE PROTEIN SKP"/>
    <property type="match status" value="1"/>
</dbReference>
<feature type="signal peptide" evidence="5">
    <location>
        <begin position="1"/>
        <end position="19"/>
    </location>
</feature>
<name>A0ABW5JEN8_9BACT</name>
<protein>
    <submittedName>
        <fullName evidence="6">OmpH family outer membrane protein</fullName>
    </submittedName>
</protein>
<evidence type="ECO:0000256" key="1">
    <source>
        <dbReference type="ARBA" id="ARBA00009091"/>
    </source>
</evidence>
<dbReference type="SUPFAM" id="SSF111384">
    <property type="entry name" value="OmpH-like"/>
    <property type="match status" value="1"/>
</dbReference>
<proteinExistence type="inferred from homology"/>
<evidence type="ECO:0000256" key="3">
    <source>
        <dbReference type="SAM" id="Coils"/>
    </source>
</evidence>
<accession>A0ABW5JEN8</accession>
<dbReference type="Pfam" id="PF03938">
    <property type="entry name" value="OmpH"/>
    <property type="match status" value="1"/>
</dbReference>
<comment type="similarity">
    <text evidence="1">Belongs to the Skp family.</text>
</comment>
<feature type="region of interest" description="Disordered" evidence="4">
    <location>
        <begin position="177"/>
        <end position="208"/>
    </location>
</feature>
<dbReference type="EMBL" id="JBHULC010000038">
    <property type="protein sequence ID" value="MFD2523832.1"/>
    <property type="molecule type" value="Genomic_DNA"/>
</dbReference>
<evidence type="ECO:0000256" key="5">
    <source>
        <dbReference type="SAM" id="SignalP"/>
    </source>
</evidence>
<feature type="compositionally biased region" description="Low complexity" evidence="4">
    <location>
        <begin position="185"/>
        <end position="202"/>
    </location>
</feature>
<evidence type="ECO:0000256" key="2">
    <source>
        <dbReference type="ARBA" id="ARBA00022729"/>
    </source>
</evidence>